<keyword evidence="1" id="KW-1133">Transmembrane helix</keyword>
<reference evidence="3" key="1">
    <citation type="journal article" date="2019" name="MBio">
        <title>Virus Genomes from Deep Sea Sediments Expand the Ocean Megavirome and Support Independent Origins of Viral Gigantism.</title>
        <authorList>
            <person name="Backstrom D."/>
            <person name="Yutin N."/>
            <person name="Jorgensen S.L."/>
            <person name="Dharamshi J."/>
            <person name="Homa F."/>
            <person name="Zaremba-Niedwiedzka K."/>
            <person name="Spang A."/>
            <person name="Wolf Y.I."/>
            <person name="Koonin E.V."/>
            <person name="Ettema T.J."/>
        </authorList>
    </citation>
    <scope>NUCLEOTIDE SEQUENCE</scope>
</reference>
<feature type="transmembrane region" description="Helical" evidence="1">
    <location>
        <begin position="449"/>
        <end position="471"/>
    </location>
</feature>
<feature type="domain" description="DUF5857" evidence="2">
    <location>
        <begin position="141"/>
        <end position="419"/>
    </location>
</feature>
<evidence type="ECO:0000313" key="3">
    <source>
        <dbReference type="EMBL" id="QBK86531.1"/>
    </source>
</evidence>
<dbReference type="InterPro" id="IPR043875">
    <property type="entry name" value="DUF5857"/>
</dbReference>
<keyword evidence="1" id="KW-0812">Transmembrane</keyword>
<sequence length="488" mass="54107">MSKWIDWSDKKHHTIVSLGSVGKILSSNKDKIAHTKYLNLEGDFNTSWHLDKDGSLVSTSKYYGDKKPAGCLNVTLAGNKIIEECKGGKPTLWAYDQKQGFLIGKNLGEPAYYLCADETGLYTISETGLYPPDNSCKWIDYSEAVKCCTETFPPSDVDEYCSPNYNPSSQITACPVLMVDKCVGDWTSLECKAYLSSFKNQENARKTVQMAVRNYINSKDPPDFNPQRDSNDPFYTSTMPNLCQTVVGACDDVLYQYCAQFTRENIDNNKTLQKLCGCHLSDGNPPPNAGLNLKNVSFQPNQYPYPGIDSWCDPICRFSGTIEEAYQSNGMWNPRECKSTTCILDNITVNEVNSCGGFNIDMVCGGCKGKTAGCSSCYISDVTANIINSCGKINLKQHCGSCYIFDQDNPAAAKKVSCGTLSPQPEPPSPDEGWISRLKRWFDEGDNKLYVGISVLVISLLIIVTIIIIVIGRKRKEKKKMLEFKGVS</sequence>
<keyword evidence="1" id="KW-0472">Membrane</keyword>
<dbReference type="EMBL" id="MK500334">
    <property type="protein sequence ID" value="QBK86531.1"/>
    <property type="molecule type" value="Genomic_DNA"/>
</dbReference>
<accession>A0A481YUH0</accession>
<dbReference type="Pfam" id="PF19175">
    <property type="entry name" value="DUF5857"/>
    <property type="match status" value="1"/>
</dbReference>
<evidence type="ECO:0000256" key="1">
    <source>
        <dbReference type="SAM" id="Phobius"/>
    </source>
</evidence>
<evidence type="ECO:0000259" key="2">
    <source>
        <dbReference type="Pfam" id="PF19175"/>
    </source>
</evidence>
<protein>
    <recommendedName>
        <fullName evidence="2">DUF5857 domain-containing protein</fullName>
    </recommendedName>
</protein>
<proteinExistence type="predicted"/>
<gene>
    <name evidence="3" type="ORF">LCMAC102_03260</name>
</gene>
<dbReference type="SMR" id="A0A481YUH0"/>
<name>A0A481YUH0_9VIRU</name>
<organism evidence="3">
    <name type="scientific">Marseillevirus LCMAC102</name>
    <dbReference type="NCBI Taxonomy" id="2506603"/>
    <lineage>
        <taxon>Viruses</taxon>
        <taxon>Varidnaviria</taxon>
        <taxon>Bamfordvirae</taxon>
        <taxon>Nucleocytoviricota</taxon>
        <taxon>Megaviricetes</taxon>
        <taxon>Pimascovirales</taxon>
        <taxon>Pimascovirales incertae sedis</taxon>
        <taxon>Marseilleviridae</taxon>
    </lineage>
</organism>